<dbReference type="OrthoDB" id="3524582at2"/>
<feature type="domain" description="MmyB-like transcription regulator ligand binding" evidence="2">
    <location>
        <begin position="76"/>
        <end position="125"/>
    </location>
</feature>
<evidence type="ECO:0000259" key="2">
    <source>
        <dbReference type="Pfam" id="PF17765"/>
    </source>
</evidence>
<evidence type="ECO:0000313" key="3">
    <source>
        <dbReference type="EMBL" id="SNY25314.1"/>
    </source>
</evidence>
<gene>
    <name evidence="3" type="ORF">SAMN05421748_102314</name>
</gene>
<dbReference type="RefSeq" id="WP_097319063.1">
    <property type="nucleotide sequence ID" value="NZ_OBDY01000002.1"/>
</dbReference>
<dbReference type="Pfam" id="PF17765">
    <property type="entry name" value="MLTR_LBD"/>
    <property type="match status" value="1"/>
</dbReference>
<evidence type="ECO:0000256" key="1">
    <source>
        <dbReference type="SAM" id="MobiDB-lite"/>
    </source>
</evidence>
<feature type="region of interest" description="Disordered" evidence="1">
    <location>
        <begin position="1"/>
        <end position="22"/>
    </location>
</feature>
<dbReference type="InterPro" id="IPR041413">
    <property type="entry name" value="MLTR_LBD"/>
</dbReference>
<proteinExistence type="predicted"/>
<sequence>MPFTSFPIPATLDRPEQEGVSTMERDRVGPLLVRLVERLSDHPAIVFSRSGEVLLRTRSAAVLLAEHRLTEVGVTPGSGLRRYQHTLLGELELHRHVLVDPDEHQVLLFFTTVPGSASDEKLRRLM</sequence>
<dbReference type="Proteomes" id="UP000219612">
    <property type="component" value="Unassembled WGS sequence"/>
</dbReference>
<reference evidence="3 4" key="1">
    <citation type="submission" date="2017-09" db="EMBL/GenBank/DDBJ databases">
        <authorList>
            <person name="Ehlers B."/>
            <person name="Leendertz F.H."/>
        </authorList>
    </citation>
    <scope>NUCLEOTIDE SEQUENCE [LARGE SCALE GENOMIC DNA]</scope>
    <source>
        <strain evidence="3 4">CGMCC 4.6857</strain>
    </source>
</reference>
<protein>
    <recommendedName>
        <fullName evidence="2">MmyB-like transcription regulator ligand binding domain-containing protein</fullName>
    </recommendedName>
</protein>
<feature type="compositionally biased region" description="Basic and acidic residues" evidence="1">
    <location>
        <begin position="13"/>
        <end position="22"/>
    </location>
</feature>
<accession>A0A285GQ23</accession>
<organism evidence="3 4">
    <name type="scientific">Paractinoplanes atraurantiacus</name>
    <dbReference type="NCBI Taxonomy" id="1036182"/>
    <lineage>
        <taxon>Bacteria</taxon>
        <taxon>Bacillati</taxon>
        <taxon>Actinomycetota</taxon>
        <taxon>Actinomycetes</taxon>
        <taxon>Micromonosporales</taxon>
        <taxon>Micromonosporaceae</taxon>
        <taxon>Paractinoplanes</taxon>
    </lineage>
</organism>
<dbReference type="AlphaFoldDB" id="A0A285GQ23"/>
<keyword evidence="4" id="KW-1185">Reference proteome</keyword>
<dbReference type="EMBL" id="OBDY01000002">
    <property type="protein sequence ID" value="SNY25314.1"/>
    <property type="molecule type" value="Genomic_DNA"/>
</dbReference>
<name>A0A285GQ23_9ACTN</name>
<evidence type="ECO:0000313" key="4">
    <source>
        <dbReference type="Proteomes" id="UP000219612"/>
    </source>
</evidence>